<dbReference type="PANTHER" id="PTHR40053">
    <property type="entry name" value="SPORULATION-CONTROL PROTEIN SPO0M"/>
    <property type="match status" value="1"/>
</dbReference>
<dbReference type="Pfam" id="PF07070">
    <property type="entry name" value="Spo0M"/>
    <property type="match status" value="1"/>
</dbReference>
<protein>
    <recommendedName>
        <fullName evidence="3">Sporulation protein</fullName>
    </recommendedName>
</protein>
<accession>A0ABN3VXP2</accession>
<evidence type="ECO:0000313" key="1">
    <source>
        <dbReference type="EMBL" id="GAA2864336.1"/>
    </source>
</evidence>
<evidence type="ECO:0000313" key="2">
    <source>
        <dbReference type="Proteomes" id="UP001500831"/>
    </source>
</evidence>
<proteinExistence type="predicted"/>
<dbReference type="Proteomes" id="UP001500831">
    <property type="component" value="Unassembled WGS sequence"/>
</dbReference>
<dbReference type="InterPro" id="IPR009776">
    <property type="entry name" value="Spore_0_M"/>
</dbReference>
<evidence type="ECO:0008006" key="3">
    <source>
        <dbReference type="Google" id="ProtNLM"/>
    </source>
</evidence>
<gene>
    <name evidence="1" type="ORF">GCM10010517_23530</name>
</gene>
<name>A0ABN3VXP2_9ACTN</name>
<organism evidence="1 2">
    <name type="scientific">Streptosporangium fragile</name>
    <dbReference type="NCBI Taxonomy" id="46186"/>
    <lineage>
        <taxon>Bacteria</taxon>
        <taxon>Bacillati</taxon>
        <taxon>Actinomycetota</taxon>
        <taxon>Actinomycetes</taxon>
        <taxon>Streptosporangiales</taxon>
        <taxon>Streptosporangiaceae</taxon>
        <taxon>Streptosporangium</taxon>
    </lineage>
</organism>
<sequence>MIFKRMLGALGVGAPSVDTILAARRVRPGGPLRGEVMIKGGDYDADIEYVALGLVARVETEHSGGEHVGFTEFLRSEVSGPFRLRKGEGMSIPFDFPLPWELPITVLQGRHLSGMAMGVRTELAIAAAVDKSDLDSLEVEPLDSQEAVLRAFSQLGFRFRSADLERGYIRNSRQELPFYQEIEFYAPPAYSGRISEVELTFVTTPDGLDIVLEADRRADYRRPSKDVYGRFKASHKEALQQDWAAQINKWLASVAGGYGHKG</sequence>
<comment type="caution">
    <text evidence="1">The sequence shown here is derived from an EMBL/GenBank/DDBJ whole genome shotgun (WGS) entry which is preliminary data.</text>
</comment>
<dbReference type="EMBL" id="BAAAVI010000013">
    <property type="protein sequence ID" value="GAA2864336.1"/>
    <property type="molecule type" value="Genomic_DNA"/>
</dbReference>
<dbReference type="PANTHER" id="PTHR40053:SF1">
    <property type="entry name" value="SPORULATION-CONTROL PROTEIN SPO0M"/>
    <property type="match status" value="1"/>
</dbReference>
<keyword evidence="2" id="KW-1185">Reference proteome</keyword>
<reference evidence="1 2" key="1">
    <citation type="journal article" date="2019" name="Int. J. Syst. Evol. Microbiol.">
        <title>The Global Catalogue of Microorganisms (GCM) 10K type strain sequencing project: providing services to taxonomists for standard genome sequencing and annotation.</title>
        <authorList>
            <consortium name="The Broad Institute Genomics Platform"/>
            <consortium name="The Broad Institute Genome Sequencing Center for Infectious Disease"/>
            <person name="Wu L."/>
            <person name="Ma J."/>
        </authorList>
    </citation>
    <scope>NUCLEOTIDE SEQUENCE [LARGE SCALE GENOMIC DNA]</scope>
    <source>
        <strain evidence="1 2">JCM 6242</strain>
    </source>
</reference>
<dbReference type="RefSeq" id="WP_344970469.1">
    <property type="nucleotide sequence ID" value="NZ_BAAAVI010000013.1"/>
</dbReference>